<keyword evidence="4 6" id="KW-1133">Transmembrane helix</keyword>
<dbReference type="RefSeq" id="WP_091213016.1">
    <property type="nucleotide sequence ID" value="NZ_FNHE01000001.1"/>
</dbReference>
<feature type="transmembrane region" description="Helical" evidence="6">
    <location>
        <begin position="72"/>
        <end position="91"/>
    </location>
</feature>
<dbReference type="InterPro" id="IPR051401">
    <property type="entry name" value="GtrA_CellWall_Glycosyl"/>
</dbReference>
<comment type="subcellular location">
    <subcellularLocation>
        <location evidence="1">Membrane</location>
        <topology evidence="1">Multi-pass membrane protein</topology>
    </subcellularLocation>
</comment>
<accession>A0A1G9LDT5</accession>
<dbReference type="GO" id="GO:0005886">
    <property type="term" value="C:plasma membrane"/>
    <property type="evidence" value="ECO:0007669"/>
    <property type="project" value="TreeGrafter"/>
</dbReference>
<dbReference type="Pfam" id="PF04138">
    <property type="entry name" value="GtrA_DPMS_TM"/>
    <property type="match status" value="1"/>
</dbReference>
<dbReference type="STRING" id="1137991.SAMN05660642_00380"/>
<evidence type="ECO:0000256" key="5">
    <source>
        <dbReference type="ARBA" id="ARBA00023136"/>
    </source>
</evidence>
<reference evidence="9" key="1">
    <citation type="submission" date="2016-10" db="EMBL/GenBank/DDBJ databases">
        <authorList>
            <person name="Varghese N."/>
            <person name="Submissions S."/>
        </authorList>
    </citation>
    <scope>NUCLEOTIDE SEQUENCE [LARGE SCALE GENOMIC DNA]</scope>
    <source>
        <strain evidence="9">DSM 45419</strain>
    </source>
</reference>
<keyword evidence="3 6" id="KW-0812">Transmembrane</keyword>
<dbReference type="PANTHER" id="PTHR38459">
    <property type="entry name" value="PROPHAGE BACTOPRENOL-LINKED GLUCOSE TRANSLOCASE HOMOLOG"/>
    <property type="match status" value="1"/>
</dbReference>
<keyword evidence="5 6" id="KW-0472">Membrane</keyword>
<dbReference type="PANTHER" id="PTHR38459:SF1">
    <property type="entry name" value="PROPHAGE BACTOPRENOL-LINKED GLUCOSE TRANSLOCASE HOMOLOG"/>
    <property type="match status" value="1"/>
</dbReference>
<gene>
    <name evidence="8" type="ORF">SAMN05660642_00380</name>
</gene>
<keyword evidence="9" id="KW-1185">Reference proteome</keyword>
<evidence type="ECO:0000256" key="2">
    <source>
        <dbReference type="ARBA" id="ARBA00009399"/>
    </source>
</evidence>
<name>A0A1G9LDT5_9ACTN</name>
<feature type="domain" description="GtrA/DPMS transmembrane" evidence="7">
    <location>
        <begin position="11"/>
        <end position="119"/>
    </location>
</feature>
<evidence type="ECO:0000259" key="7">
    <source>
        <dbReference type="Pfam" id="PF04138"/>
    </source>
</evidence>
<proteinExistence type="inferred from homology"/>
<dbReference type="EMBL" id="FNHE01000001">
    <property type="protein sequence ID" value="SDL59933.1"/>
    <property type="molecule type" value="Genomic_DNA"/>
</dbReference>
<evidence type="ECO:0000256" key="3">
    <source>
        <dbReference type="ARBA" id="ARBA00022692"/>
    </source>
</evidence>
<sequence>MSRDRLAVLGRFVLVNVLNTGLYWGLYLLLLLVAPYLVANTVALVVAVLAAYAANARWAFGVAPSRGSLLRYLVANGTTILVRTAVVWLLVTPLSLPEQLAPPAAVAVTMPVAFVLTTWAMAERPVAAREPSPVAPVAAPVA</sequence>
<protein>
    <submittedName>
        <fullName evidence="8">Putative flippase GtrA (Transmembrane translocase of bactoprenol-linked glucose)</fullName>
    </submittedName>
</protein>
<dbReference type="AlphaFoldDB" id="A0A1G9LDT5"/>
<feature type="transmembrane region" description="Helical" evidence="6">
    <location>
        <begin position="42"/>
        <end position="60"/>
    </location>
</feature>
<evidence type="ECO:0000256" key="4">
    <source>
        <dbReference type="ARBA" id="ARBA00022989"/>
    </source>
</evidence>
<dbReference type="Proteomes" id="UP000198680">
    <property type="component" value="Unassembled WGS sequence"/>
</dbReference>
<feature type="transmembrane region" description="Helical" evidence="6">
    <location>
        <begin position="103"/>
        <end position="122"/>
    </location>
</feature>
<dbReference type="OrthoDB" id="5197249at2"/>
<evidence type="ECO:0000256" key="6">
    <source>
        <dbReference type="SAM" id="Phobius"/>
    </source>
</evidence>
<dbReference type="InterPro" id="IPR007267">
    <property type="entry name" value="GtrA_DPMS_TM"/>
</dbReference>
<comment type="similarity">
    <text evidence="2">Belongs to the GtrA family.</text>
</comment>
<dbReference type="GO" id="GO:0000271">
    <property type="term" value="P:polysaccharide biosynthetic process"/>
    <property type="evidence" value="ECO:0007669"/>
    <property type="project" value="InterPro"/>
</dbReference>
<feature type="transmembrane region" description="Helical" evidence="6">
    <location>
        <begin position="12"/>
        <end position="36"/>
    </location>
</feature>
<organism evidence="8 9">
    <name type="scientific">Geodermatophilus siccatus</name>
    <dbReference type="NCBI Taxonomy" id="1137991"/>
    <lineage>
        <taxon>Bacteria</taxon>
        <taxon>Bacillati</taxon>
        <taxon>Actinomycetota</taxon>
        <taxon>Actinomycetes</taxon>
        <taxon>Geodermatophilales</taxon>
        <taxon>Geodermatophilaceae</taxon>
        <taxon>Geodermatophilus</taxon>
    </lineage>
</organism>
<evidence type="ECO:0000313" key="9">
    <source>
        <dbReference type="Proteomes" id="UP000198680"/>
    </source>
</evidence>
<evidence type="ECO:0000256" key="1">
    <source>
        <dbReference type="ARBA" id="ARBA00004141"/>
    </source>
</evidence>
<evidence type="ECO:0000313" key="8">
    <source>
        <dbReference type="EMBL" id="SDL59933.1"/>
    </source>
</evidence>